<feature type="binding site" evidence="6">
    <location>
        <position position="244"/>
    </location>
    <ligand>
        <name>Mg(2+)</name>
        <dbReference type="ChEBI" id="CHEBI:18420"/>
        <label>1</label>
    </ligand>
</feature>
<sequence length="253" mass="28702">MKLYSWNVNGIRAALTKGLAETLKQSEADFFCVQETKARPEQVDHTFLEELGYQSAWNSAEKKGYSGTAIFFRQEPIATTLGIGIPEHDTEGRVVTLEYPDFFLVTVYTPNAQNELKRLAYRQQWDVDFREYVSGLNAKKPTIVTGDLNVSHQEIDLARPKANRFSAGFSDEERAGFSALLEAGFVDTFREFEKGPDHYSWWSFRGGARKRNVGWRLDYFCASTQLKDQLKAAAIHPDIMGSDHCPVSLELDL</sequence>
<dbReference type="Pfam" id="PF03372">
    <property type="entry name" value="Exo_endo_phos"/>
    <property type="match status" value="1"/>
</dbReference>
<feature type="site" description="Transition state stabilizer" evidence="7">
    <location>
        <position position="149"/>
    </location>
</feature>
<evidence type="ECO:0000256" key="7">
    <source>
        <dbReference type="PIRSR" id="PIRSR604808-3"/>
    </source>
</evidence>
<dbReference type="Gene3D" id="3.60.10.10">
    <property type="entry name" value="Endonuclease/exonuclease/phosphatase"/>
    <property type="match status" value="1"/>
</dbReference>
<proteinExistence type="inferred from homology"/>
<dbReference type="NCBIfam" id="TIGR00633">
    <property type="entry name" value="xth"/>
    <property type="match status" value="1"/>
</dbReference>
<evidence type="ECO:0000256" key="2">
    <source>
        <dbReference type="ARBA" id="ARBA00022723"/>
    </source>
</evidence>
<feature type="binding site" evidence="6">
    <location>
        <position position="147"/>
    </location>
    <ligand>
        <name>Mg(2+)</name>
        <dbReference type="ChEBI" id="CHEBI:18420"/>
        <label>1</label>
    </ligand>
</feature>
<accession>A0A6B3LEC0</accession>
<organism evidence="9 10">
    <name type="scientific">Sulfuriroseicoccus oceanibius</name>
    <dbReference type="NCBI Taxonomy" id="2707525"/>
    <lineage>
        <taxon>Bacteria</taxon>
        <taxon>Pseudomonadati</taxon>
        <taxon>Verrucomicrobiota</taxon>
        <taxon>Verrucomicrobiia</taxon>
        <taxon>Verrucomicrobiales</taxon>
        <taxon>Verrucomicrobiaceae</taxon>
        <taxon>Sulfuriroseicoccus</taxon>
    </lineage>
</organism>
<dbReference type="InterPro" id="IPR036691">
    <property type="entry name" value="Endo/exonu/phosph_ase_sf"/>
</dbReference>
<feature type="binding site" evidence="6">
    <location>
        <position position="35"/>
    </location>
    <ligand>
        <name>Mg(2+)</name>
        <dbReference type="ChEBI" id="CHEBI:18420"/>
        <label>1</label>
    </ligand>
</feature>
<evidence type="ECO:0000256" key="6">
    <source>
        <dbReference type="PIRSR" id="PIRSR604808-2"/>
    </source>
</evidence>
<dbReference type="CDD" id="cd09087">
    <property type="entry name" value="Ape1-like_AP-endo"/>
    <property type="match status" value="1"/>
</dbReference>
<dbReference type="NCBIfam" id="TIGR00195">
    <property type="entry name" value="exoDNase_III"/>
    <property type="match status" value="1"/>
</dbReference>
<dbReference type="PROSITE" id="PS51435">
    <property type="entry name" value="AP_NUCLEASE_F1_4"/>
    <property type="match status" value="1"/>
</dbReference>
<dbReference type="GO" id="GO:0008081">
    <property type="term" value="F:phosphoric diester hydrolase activity"/>
    <property type="evidence" value="ECO:0007669"/>
    <property type="project" value="TreeGrafter"/>
</dbReference>
<dbReference type="EMBL" id="CP066776">
    <property type="protein sequence ID" value="QQL46025.1"/>
    <property type="molecule type" value="Genomic_DNA"/>
</dbReference>
<keyword evidence="6" id="KW-0464">Manganese</keyword>
<dbReference type="GO" id="GO:0003906">
    <property type="term" value="F:DNA-(apurinic or apyrimidinic site) endonuclease activity"/>
    <property type="evidence" value="ECO:0007669"/>
    <property type="project" value="TreeGrafter"/>
</dbReference>
<dbReference type="InterPro" id="IPR005135">
    <property type="entry name" value="Endo/exonuclease/phosphatase"/>
</dbReference>
<evidence type="ECO:0000256" key="5">
    <source>
        <dbReference type="PIRSR" id="PIRSR604808-1"/>
    </source>
</evidence>
<evidence type="ECO:0000313" key="10">
    <source>
        <dbReference type="Proteomes" id="UP000475117"/>
    </source>
</evidence>
<comment type="cofactor">
    <cofactor evidence="6">
        <name>Mg(2+)</name>
        <dbReference type="ChEBI" id="CHEBI:18420"/>
    </cofactor>
    <cofactor evidence="6">
        <name>Mn(2+)</name>
        <dbReference type="ChEBI" id="CHEBI:29035"/>
    </cofactor>
    <text evidence="6">Probably binds two magnesium or manganese ions per subunit.</text>
</comment>
<evidence type="ECO:0000256" key="1">
    <source>
        <dbReference type="ARBA" id="ARBA00007092"/>
    </source>
</evidence>
<dbReference type="PROSITE" id="PS00726">
    <property type="entry name" value="AP_NUCLEASE_F1_1"/>
    <property type="match status" value="1"/>
</dbReference>
<dbReference type="GO" id="GO:0006284">
    <property type="term" value="P:base-excision repair"/>
    <property type="evidence" value="ECO:0007669"/>
    <property type="project" value="TreeGrafter"/>
</dbReference>
<dbReference type="GO" id="GO:0008311">
    <property type="term" value="F:double-stranded DNA 3'-5' DNA exonuclease activity"/>
    <property type="evidence" value="ECO:0007669"/>
    <property type="project" value="UniProtKB-EC"/>
</dbReference>
<reference evidence="9 10" key="1">
    <citation type="submission" date="2020-12" db="EMBL/GenBank/DDBJ databases">
        <title>Sulforoseuscoccus oceanibium gen. nov., sp. nov., a representative of the phylum Verrucomicrobia with special cytoplasmic membrane, and proposal of Sulforoseuscoccusaceae fam. nov.</title>
        <authorList>
            <person name="Xi F."/>
        </authorList>
    </citation>
    <scope>NUCLEOTIDE SEQUENCE [LARGE SCALE GENOMIC DNA]</scope>
    <source>
        <strain evidence="9 10">T37</strain>
    </source>
</reference>
<dbReference type="InterPro" id="IPR004808">
    <property type="entry name" value="AP_endonuc_1"/>
</dbReference>
<dbReference type="KEGG" id="soa:G3M56_005445"/>
<feature type="binding site" evidence="6">
    <location>
        <position position="7"/>
    </location>
    <ligand>
        <name>Mg(2+)</name>
        <dbReference type="ChEBI" id="CHEBI:18420"/>
        <label>1</label>
    </ligand>
</feature>
<dbReference type="GO" id="GO:0003677">
    <property type="term" value="F:DNA binding"/>
    <property type="evidence" value="ECO:0007669"/>
    <property type="project" value="InterPro"/>
</dbReference>
<dbReference type="GO" id="GO:0046872">
    <property type="term" value="F:metal ion binding"/>
    <property type="evidence" value="ECO:0007669"/>
    <property type="project" value="UniProtKB-KW"/>
</dbReference>
<name>A0A6B3LEC0_9BACT</name>
<dbReference type="SUPFAM" id="SSF56219">
    <property type="entry name" value="DNase I-like"/>
    <property type="match status" value="1"/>
</dbReference>
<feature type="active site" description="Proton acceptor" evidence="5">
    <location>
        <position position="244"/>
    </location>
</feature>
<keyword evidence="10" id="KW-1185">Reference proteome</keyword>
<dbReference type="RefSeq" id="WP_164365723.1">
    <property type="nucleotide sequence ID" value="NZ_CP066776.1"/>
</dbReference>
<dbReference type="EC" id="3.1.11.2" evidence="9"/>
<feature type="binding site" evidence="6">
    <location>
        <position position="243"/>
    </location>
    <ligand>
        <name>Mg(2+)</name>
        <dbReference type="ChEBI" id="CHEBI:18420"/>
        <label>1</label>
    </ligand>
</feature>
<feature type="active site" description="Proton donor/acceptor" evidence="5">
    <location>
        <position position="147"/>
    </location>
</feature>
<gene>
    <name evidence="9" type="primary">xth</name>
    <name evidence="9" type="ORF">G3M56_005445</name>
</gene>
<feature type="active site" evidence="5">
    <location>
        <position position="108"/>
    </location>
</feature>
<dbReference type="Proteomes" id="UP000475117">
    <property type="component" value="Chromosome"/>
</dbReference>
<feature type="site" description="Important for catalytic activity" evidence="7">
    <location>
        <position position="218"/>
    </location>
</feature>
<feature type="binding site" evidence="6">
    <location>
        <position position="149"/>
    </location>
    <ligand>
        <name>Mg(2+)</name>
        <dbReference type="ChEBI" id="CHEBI:18420"/>
        <label>1</label>
    </ligand>
</feature>
<evidence type="ECO:0000256" key="3">
    <source>
        <dbReference type="ARBA" id="ARBA00022801"/>
    </source>
</evidence>
<comment type="similarity">
    <text evidence="1">Belongs to the DNA repair enzymes AP/ExoA family.</text>
</comment>
<dbReference type="PANTHER" id="PTHR22748:SF6">
    <property type="entry name" value="DNA-(APURINIC OR APYRIMIDINIC SITE) ENDONUCLEASE"/>
    <property type="match status" value="1"/>
</dbReference>
<dbReference type="PANTHER" id="PTHR22748">
    <property type="entry name" value="AP ENDONUCLEASE"/>
    <property type="match status" value="1"/>
</dbReference>
<dbReference type="InterPro" id="IPR020847">
    <property type="entry name" value="AP_endonuclease_F1_BS"/>
</dbReference>
<protein>
    <submittedName>
        <fullName evidence="9">Exodeoxyribonuclease III</fullName>
        <ecNumber evidence="9">3.1.11.2</ecNumber>
    </submittedName>
</protein>
<evidence type="ECO:0000256" key="4">
    <source>
        <dbReference type="ARBA" id="ARBA00022842"/>
    </source>
</evidence>
<keyword evidence="4 6" id="KW-0460">Magnesium</keyword>
<evidence type="ECO:0000259" key="8">
    <source>
        <dbReference type="Pfam" id="PF03372"/>
    </source>
</evidence>
<evidence type="ECO:0000313" key="9">
    <source>
        <dbReference type="EMBL" id="QQL46025.1"/>
    </source>
</evidence>
<keyword evidence="3 9" id="KW-0378">Hydrolase</keyword>
<keyword evidence="2 6" id="KW-0479">Metal-binding</keyword>
<feature type="domain" description="Endonuclease/exonuclease/phosphatase" evidence="8">
    <location>
        <begin position="5"/>
        <end position="244"/>
    </location>
</feature>
<feature type="site" description="Interaction with DNA substrate" evidence="7">
    <location>
        <position position="244"/>
    </location>
</feature>
<dbReference type="AlphaFoldDB" id="A0A6B3LEC0"/>